<comment type="subcellular location">
    <subcellularLocation>
        <location evidence="1">Cell membrane</location>
        <topology evidence="1">Multi-pass membrane protein</topology>
    </subcellularLocation>
</comment>
<feature type="domain" description="ABC3 transporter permease C-terminal" evidence="8">
    <location>
        <begin position="304"/>
        <end position="417"/>
    </location>
</feature>
<keyword evidence="2" id="KW-1003">Cell membrane</keyword>
<feature type="transmembrane region" description="Helical" evidence="7">
    <location>
        <begin position="294"/>
        <end position="322"/>
    </location>
</feature>
<feature type="domain" description="MacB-like periplasmic core" evidence="9">
    <location>
        <begin position="36"/>
        <end position="254"/>
    </location>
</feature>
<evidence type="ECO:0000256" key="6">
    <source>
        <dbReference type="ARBA" id="ARBA00038076"/>
    </source>
</evidence>
<comment type="caution">
    <text evidence="10">The sequence shown here is derived from an EMBL/GenBank/DDBJ whole genome shotgun (WGS) entry which is preliminary data.</text>
</comment>
<dbReference type="GO" id="GO:0005524">
    <property type="term" value="F:ATP binding"/>
    <property type="evidence" value="ECO:0007669"/>
    <property type="project" value="UniProtKB-KW"/>
</dbReference>
<reference evidence="10" key="1">
    <citation type="submission" date="2019-08" db="EMBL/GenBank/DDBJ databases">
        <authorList>
            <person name="Kucharzyk K."/>
            <person name="Murdoch R.W."/>
            <person name="Higgins S."/>
            <person name="Loffler F."/>
        </authorList>
    </citation>
    <scope>NUCLEOTIDE SEQUENCE</scope>
</reference>
<evidence type="ECO:0000256" key="1">
    <source>
        <dbReference type="ARBA" id="ARBA00004651"/>
    </source>
</evidence>
<proteinExistence type="inferred from homology"/>
<dbReference type="Pfam" id="PF12704">
    <property type="entry name" value="MacB_PCD"/>
    <property type="match status" value="1"/>
</dbReference>
<gene>
    <name evidence="10" type="primary">macB_54</name>
    <name evidence="10" type="ORF">SDC9_87179</name>
</gene>
<comment type="similarity">
    <text evidence="6">Belongs to the ABC-4 integral membrane protein family.</text>
</comment>
<evidence type="ECO:0000256" key="4">
    <source>
        <dbReference type="ARBA" id="ARBA00022989"/>
    </source>
</evidence>
<evidence type="ECO:0000256" key="3">
    <source>
        <dbReference type="ARBA" id="ARBA00022692"/>
    </source>
</evidence>
<dbReference type="AlphaFoldDB" id="A0A644ZI13"/>
<sequence>MATLFTCRNSYLVFNPLLKENFRVSLKSIQSSKLRSVLTILIIAIGITSLVGILTATDSLKALMSENFGKMGANSFSIRSNFSEVQSAYRRSRTINRRNISYNQATSFVENYPVPSVITISATAINNATIKAGSEKTNPTIRVVATDENNLGFIGARISRGRNFHPRDVESASFNAIIGSGVASSLFRSGDAIGKVITVGAVRYEVIGVIESQGATFGGGADSQVWIPISNARSSFLNDNSFYSIGIIPLEGTQDEAIDKATQIFRSIRRLSPTDESDFRVTKSDAMMEDVMKIMSYVTIAAFLIGSITLLGAAVGLMNIMLVSVKERTREIGTRKALGANSKTIKQQFLFESIVIGQLGGLSGIVLGVAIGNLTAVIMKTPFVIPWIWIISGILLCLFVSIASGYIPAVRASKLDPIEALRYE</sequence>
<dbReference type="InterPro" id="IPR025857">
    <property type="entry name" value="MacB_PCD"/>
</dbReference>
<evidence type="ECO:0000256" key="2">
    <source>
        <dbReference type="ARBA" id="ARBA00022475"/>
    </source>
</evidence>
<evidence type="ECO:0000256" key="5">
    <source>
        <dbReference type="ARBA" id="ARBA00023136"/>
    </source>
</evidence>
<dbReference type="GO" id="GO:0005886">
    <property type="term" value="C:plasma membrane"/>
    <property type="evidence" value="ECO:0007669"/>
    <property type="project" value="UniProtKB-SubCell"/>
</dbReference>
<dbReference type="Pfam" id="PF02687">
    <property type="entry name" value="FtsX"/>
    <property type="match status" value="1"/>
</dbReference>
<keyword evidence="10" id="KW-0067">ATP-binding</keyword>
<keyword evidence="4 7" id="KW-1133">Transmembrane helix</keyword>
<accession>A0A644ZI13</accession>
<keyword evidence="10" id="KW-0378">Hydrolase</keyword>
<keyword evidence="3 7" id="KW-0812">Transmembrane</keyword>
<feature type="transmembrane region" description="Helical" evidence="7">
    <location>
        <begin position="349"/>
        <end position="372"/>
    </location>
</feature>
<evidence type="ECO:0000256" key="7">
    <source>
        <dbReference type="SAM" id="Phobius"/>
    </source>
</evidence>
<evidence type="ECO:0000259" key="9">
    <source>
        <dbReference type="Pfam" id="PF12704"/>
    </source>
</evidence>
<dbReference type="GO" id="GO:0022857">
    <property type="term" value="F:transmembrane transporter activity"/>
    <property type="evidence" value="ECO:0007669"/>
    <property type="project" value="TreeGrafter"/>
</dbReference>
<dbReference type="InterPro" id="IPR003838">
    <property type="entry name" value="ABC3_permease_C"/>
</dbReference>
<dbReference type="PANTHER" id="PTHR30572">
    <property type="entry name" value="MEMBRANE COMPONENT OF TRANSPORTER-RELATED"/>
    <property type="match status" value="1"/>
</dbReference>
<protein>
    <submittedName>
        <fullName evidence="10">Macrolide export ATP-binding/permease protein MacB</fullName>
        <ecNumber evidence="10">3.6.3.-</ecNumber>
    </submittedName>
</protein>
<feature type="transmembrane region" description="Helical" evidence="7">
    <location>
        <begin position="384"/>
        <end position="407"/>
    </location>
</feature>
<dbReference type="EMBL" id="VSSQ01009035">
    <property type="protein sequence ID" value="MPM40535.1"/>
    <property type="molecule type" value="Genomic_DNA"/>
</dbReference>
<feature type="transmembrane region" description="Helical" evidence="7">
    <location>
        <begin position="37"/>
        <end position="56"/>
    </location>
</feature>
<organism evidence="10">
    <name type="scientific">bioreactor metagenome</name>
    <dbReference type="NCBI Taxonomy" id="1076179"/>
    <lineage>
        <taxon>unclassified sequences</taxon>
        <taxon>metagenomes</taxon>
        <taxon>ecological metagenomes</taxon>
    </lineage>
</organism>
<evidence type="ECO:0000259" key="8">
    <source>
        <dbReference type="Pfam" id="PF02687"/>
    </source>
</evidence>
<dbReference type="EC" id="3.6.3.-" evidence="10"/>
<dbReference type="InterPro" id="IPR050250">
    <property type="entry name" value="Macrolide_Exporter_MacB"/>
</dbReference>
<keyword evidence="5 7" id="KW-0472">Membrane</keyword>
<dbReference type="GO" id="GO:0016787">
    <property type="term" value="F:hydrolase activity"/>
    <property type="evidence" value="ECO:0007669"/>
    <property type="project" value="UniProtKB-KW"/>
</dbReference>
<dbReference type="PANTHER" id="PTHR30572:SF4">
    <property type="entry name" value="ABC TRANSPORTER PERMEASE YTRF"/>
    <property type="match status" value="1"/>
</dbReference>
<evidence type="ECO:0000313" key="10">
    <source>
        <dbReference type="EMBL" id="MPM40535.1"/>
    </source>
</evidence>
<name>A0A644ZI13_9ZZZZ</name>
<keyword evidence="10" id="KW-0547">Nucleotide-binding</keyword>